<evidence type="ECO:0000313" key="2">
    <source>
        <dbReference type="EMBL" id="KAK7146019.1"/>
    </source>
</evidence>
<organism evidence="2 3">
    <name type="scientific">Phoxinus phoxinus</name>
    <name type="common">Eurasian minnow</name>
    <dbReference type="NCBI Taxonomy" id="58324"/>
    <lineage>
        <taxon>Eukaryota</taxon>
        <taxon>Metazoa</taxon>
        <taxon>Chordata</taxon>
        <taxon>Craniata</taxon>
        <taxon>Vertebrata</taxon>
        <taxon>Euteleostomi</taxon>
        <taxon>Actinopterygii</taxon>
        <taxon>Neopterygii</taxon>
        <taxon>Teleostei</taxon>
        <taxon>Ostariophysi</taxon>
        <taxon>Cypriniformes</taxon>
        <taxon>Leuciscidae</taxon>
        <taxon>Phoxininae</taxon>
        <taxon>Phoxinus</taxon>
    </lineage>
</organism>
<dbReference type="Proteomes" id="UP001364617">
    <property type="component" value="Unassembled WGS sequence"/>
</dbReference>
<comment type="caution">
    <text evidence="2">The sequence shown here is derived from an EMBL/GenBank/DDBJ whole genome shotgun (WGS) entry which is preliminary data.</text>
</comment>
<dbReference type="AlphaFoldDB" id="A0AAN9CQE8"/>
<evidence type="ECO:0000313" key="3">
    <source>
        <dbReference type="Proteomes" id="UP001364617"/>
    </source>
</evidence>
<gene>
    <name evidence="2" type="ORF">R3I93_013671</name>
</gene>
<keyword evidence="1" id="KW-1133">Transmembrane helix</keyword>
<protein>
    <submittedName>
        <fullName evidence="2">Uncharacterized protein</fullName>
    </submittedName>
</protein>
<sequence length="175" mass="18753">MDAGMYMCGVGWFPDTYERAEVTVSGLKDLSGVNTAPLLPKSSIKPAVWPSSPSTPIVSENDAGKLSSDGWRTPYTLAAVLGGLVFAVISMTLLVYCLKTRKKKSTEISGTCGSTNTTMEQNSIIYSMVDFKPQDPSELYANLQIRSPGDTDPSSSCTFTTEGSVEYSTILRAPA</sequence>
<feature type="transmembrane region" description="Helical" evidence="1">
    <location>
        <begin position="75"/>
        <end position="98"/>
    </location>
</feature>
<accession>A0AAN9CQE8</accession>
<keyword evidence="1" id="KW-0472">Membrane</keyword>
<proteinExistence type="predicted"/>
<reference evidence="2 3" key="1">
    <citation type="submission" date="2024-02" db="EMBL/GenBank/DDBJ databases">
        <title>Chromosome-level genome assembly of the Eurasian Minnow (Phoxinus phoxinus).</title>
        <authorList>
            <person name="Oriowo T.O."/>
            <person name="Martin S."/>
            <person name="Stange M."/>
            <person name="Chrysostomakis Y."/>
            <person name="Brown T."/>
            <person name="Winkler S."/>
            <person name="Kukowka S."/>
            <person name="Myers E.W."/>
            <person name="Bohne A."/>
        </authorList>
    </citation>
    <scope>NUCLEOTIDE SEQUENCE [LARGE SCALE GENOMIC DNA]</scope>
    <source>
        <strain evidence="2">ZFMK-TIS-60720</strain>
        <tissue evidence="2">Whole Organism</tissue>
    </source>
</reference>
<keyword evidence="3" id="KW-1185">Reference proteome</keyword>
<keyword evidence="1" id="KW-0812">Transmembrane</keyword>
<name>A0AAN9CQE8_9TELE</name>
<evidence type="ECO:0000256" key="1">
    <source>
        <dbReference type="SAM" id="Phobius"/>
    </source>
</evidence>
<dbReference type="EMBL" id="JAYKXH010000014">
    <property type="protein sequence ID" value="KAK7146019.1"/>
    <property type="molecule type" value="Genomic_DNA"/>
</dbReference>